<name>A0A1Q3AW52_CEPFO</name>
<dbReference type="PANTHER" id="PTHR31111:SF136">
    <property type="entry name" value="F-BOX ASSOCIATED DOMAIN-CONTAINING PROTEIN"/>
    <property type="match status" value="1"/>
</dbReference>
<dbReference type="AlphaFoldDB" id="A0A1Q3AW52"/>
<dbReference type="OrthoDB" id="1143725at2759"/>
<dbReference type="Pfam" id="PF08268">
    <property type="entry name" value="FBA_3"/>
    <property type="match status" value="1"/>
</dbReference>
<evidence type="ECO:0000259" key="1">
    <source>
        <dbReference type="Pfam" id="PF08268"/>
    </source>
</evidence>
<dbReference type="NCBIfam" id="TIGR01640">
    <property type="entry name" value="F_box_assoc_1"/>
    <property type="match status" value="1"/>
</dbReference>
<evidence type="ECO:0000313" key="2">
    <source>
        <dbReference type="EMBL" id="GAV59957.1"/>
    </source>
</evidence>
<gene>
    <name evidence="2" type="ORF">CFOL_v3_03488</name>
</gene>
<reference evidence="3" key="1">
    <citation type="submission" date="2016-04" db="EMBL/GenBank/DDBJ databases">
        <title>Cephalotus genome sequencing.</title>
        <authorList>
            <person name="Fukushima K."/>
            <person name="Hasebe M."/>
            <person name="Fang X."/>
        </authorList>
    </citation>
    <scope>NUCLEOTIDE SEQUENCE [LARGE SCALE GENOMIC DNA]</scope>
    <source>
        <strain evidence="3">cv. St1</strain>
    </source>
</reference>
<dbReference type="InParanoid" id="A0A1Q3AW52"/>
<feature type="domain" description="F-box associated beta-propeller type 3" evidence="1">
    <location>
        <begin position="44"/>
        <end position="244"/>
    </location>
</feature>
<sequence length="356" mass="40537">MHLSAQNHHRGLYSARYDGHVMRVSASPFIEFSGIKFSPRYISYGLFCCTAKPEVVLLVNPLRGEVMILPRPRVRDHLISLNTRFSIGFDDTTGTYKIVGLFAVKGAVGYPYISKTNRVAKVYTLGTSSWRPISSDAPLRNMNSKAVSAYGDIHWLIAYYEDDMIPGLIFSFNSRIEEFNPTPHPRPVDDKAYKSIALFNLKGSLAMLGVVSVNQSDLWVMKDYDTKEWARAYTLSNDLWAMKRDITIIRSRLIIEAWEHGLCIINASCGPYIYNRTTHHIERVFYRPPNGNGQWWHGPITSYTGTLISLKNYGSLVPADLCPASAYFTNRTSLVYINSSSEDFLKVQPKRRRRLE</sequence>
<organism evidence="2 3">
    <name type="scientific">Cephalotus follicularis</name>
    <name type="common">Albany pitcher plant</name>
    <dbReference type="NCBI Taxonomy" id="3775"/>
    <lineage>
        <taxon>Eukaryota</taxon>
        <taxon>Viridiplantae</taxon>
        <taxon>Streptophyta</taxon>
        <taxon>Embryophyta</taxon>
        <taxon>Tracheophyta</taxon>
        <taxon>Spermatophyta</taxon>
        <taxon>Magnoliopsida</taxon>
        <taxon>eudicotyledons</taxon>
        <taxon>Gunneridae</taxon>
        <taxon>Pentapetalae</taxon>
        <taxon>rosids</taxon>
        <taxon>fabids</taxon>
        <taxon>Oxalidales</taxon>
        <taxon>Cephalotaceae</taxon>
        <taxon>Cephalotus</taxon>
    </lineage>
</organism>
<evidence type="ECO:0000313" key="3">
    <source>
        <dbReference type="Proteomes" id="UP000187406"/>
    </source>
</evidence>
<keyword evidence="3" id="KW-1185">Reference proteome</keyword>
<comment type="caution">
    <text evidence="2">The sequence shown here is derived from an EMBL/GenBank/DDBJ whole genome shotgun (WGS) entry which is preliminary data.</text>
</comment>
<proteinExistence type="predicted"/>
<dbReference type="EMBL" id="BDDD01000132">
    <property type="protein sequence ID" value="GAV59957.1"/>
    <property type="molecule type" value="Genomic_DNA"/>
</dbReference>
<dbReference type="InterPro" id="IPR017451">
    <property type="entry name" value="F-box-assoc_interact_dom"/>
</dbReference>
<accession>A0A1Q3AW52</accession>
<dbReference type="Proteomes" id="UP000187406">
    <property type="component" value="Unassembled WGS sequence"/>
</dbReference>
<dbReference type="PANTHER" id="PTHR31111">
    <property type="entry name" value="BNAA05G37150D PROTEIN-RELATED"/>
    <property type="match status" value="1"/>
</dbReference>
<dbReference type="InterPro" id="IPR013187">
    <property type="entry name" value="F-box-assoc_dom_typ3"/>
</dbReference>
<protein>
    <submittedName>
        <fullName evidence="2">FBA_3 domain-containing protein</fullName>
    </submittedName>
</protein>
<dbReference type="STRING" id="3775.A0A1Q3AW52"/>